<feature type="transmembrane region" description="Helical" evidence="1">
    <location>
        <begin position="123"/>
        <end position="142"/>
    </location>
</feature>
<evidence type="ECO:0008006" key="4">
    <source>
        <dbReference type="Google" id="ProtNLM"/>
    </source>
</evidence>
<sequence>MQRYRDEILRPVVVPFIHCYHLMFQHDNTQHHVTRICTQFLQAGNVPVLLWPAYSPDMSPIEHVWDALDPGTLLKPLKRSGDNIPQATINNLINSMRRRCVRQMVVSPDTDWFSDWFSEPRPYFFFFFFFFFLKVSLTSRNISIFPVR</sequence>
<evidence type="ECO:0000256" key="1">
    <source>
        <dbReference type="SAM" id="Phobius"/>
    </source>
</evidence>
<proteinExistence type="predicted"/>
<reference evidence="2" key="2">
    <citation type="submission" date="2025-08" db="UniProtKB">
        <authorList>
            <consortium name="Ensembl"/>
        </authorList>
    </citation>
    <scope>IDENTIFICATION</scope>
</reference>
<organism evidence="2 3">
    <name type="scientific">Oncorhynchus tshawytscha</name>
    <name type="common">Chinook salmon</name>
    <name type="synonym">Salmo tshawytscha</name>
    <dbReference type="NCBI Taxonomy" id="74940"/>
    <lineage>
        <taxon>Eukaryota</taxon>
        <taxon>Metazoa</taxon>
        <taxon>Chordata</taxon>
        <taxon>Craniata</taxon>
        <taxon>Vertebrata</taxon>
        <taxon>Euteleostomi</taxon>
        <taxon>Actinopterygii</taxon>
        <taxon>Neopterygii</taxon>
        <taxon>Teleostei</taxon>
        <taxon>Protacanthopterygii</taxon>
        <taxon>Salmoniformes</taxon>
        <taxon>Salmonidae</taxon>
        <taxon>Salmoninae</taxon>
        <taxon>Oncorhynchus</taxon>
    </lineage>
</organism>
<evidence type="ECO:0000313" key="3">
    <source>
        <dbReference type="Proteomes" id="UP000694402"/>
    </source>
</evidence>
<accession>A0AAZ3NY01</accession>
<dbReference type="Ensembl" id="ENSOTST00005180692.1">
    <property type="protein sequence ID" value="ENSOTSP00005109347.1"/>
    <property type="gene ID" value="ENSOTSG00005048729.1"/>
</dbReference>
<dbReference type="AlphaFoldDB" id="A0AAZ3NY01"/>
<dbReference type="GeneTree" id="ENSGT01120000272006"/>
<reference evidence="3" key="1">
    <citation type="journal article" date="2018" name="PLoS ONE">
        <title>Chinook salmon (Oncorhynchus tshawytscha) genome and transcriptome.</title>
        <authorList>
            <person name="Christensen K.A."/>
            <person name="Leong J.S."/>
            <person name="Sakhrani D."/>
            <person name="Biagi C.A."/>
            <person name="Minkley D.R."/>
            <person name="Withler R.E."/>
            <person name="Rondeau E.B."/>
            <person name="Koop B.F."/>
            <person name="Devlin R.H."/>
        </authorList>
    </citation>
    <scope>NUCLEOTIDE SEQUENCE [LARGE SCALE GENOMIC DNA]</scope>
</reference>
<dbReference type="Gene3D" id="3.30.420.10">
    <property type="entry name" value="Ribonuclease H-like superfamily/Ribonuclease H"/>
    <property type="match status" value="1"/>
</dbReference>
<evidence type="ECO:0000313" key="2">
    <source>
        <dbReference type="Ensembl" id="ENSOTSP00005109347.1"/>
    </source>
</evidence>
<dbReference type="InterPro" id="IPR036397">
    <property type="entry name" value="RNaseH_sf"/>
</dbReference>
<keyword evidence="1" id="KW-0812">Transmembrane</keyword>
<dbReference type="GO" id="GO:0003676">
    <property type="term" value="F:nucleic acid binding"/>
    <property type="evidence" value="ECO:0007669"/>
    <property type="project" value="InterPro"/>
</dbReference>
<name>A0AAZ3NY01_ONCTS</name>
<keyword evidence="1" id="KW-0472">Membrane</keyword>
<dbReference type="Proteomes" id="UP000694402">
    <property type="component" value="Unassembled WGS sequence"/>
</dbReference>
<protein>
    <recommendedName>
        <fullName evidence="4">Tc1-like transposase DDE domain-containing protein</fullName>
    </recommendedName>
</protein>
<reference evidence="2" key="3">
    <citation type="submission" date="2025-09" db="UniProtKB">
        <authorList>
            <consortium name="Ensembl"/>
        </authorList>
    </citation>
    <scope>IDENTIFICATION</scope>
</reference>
<keyword evidence="3" id="KW-1185">Reference proteome</keyword>
<keyword evidence="1" id="KW-1133">Transmembrane helix</keyword>